<evidence type="ECO:0000256" key="10">
    <source>
        <dbReference type="SAM" id="MobiDB-lite"/>
    </source>
</evidence>
<keyword evidence="1" id="KW-0479">Metal-binding</keyword>
<gene>
    <name evidence="13" type="ORF">P170DRAFT_361458</name>
</gene>
<keyword evidence="7" id="KW-0804">Transcription</keyword>
<dbReference type="GeneID" id="36552168"/>
<evidence type="ECO:0008006" key="15">
    <source>
        <dbReference type="Google" id="ProtNLM"/>
    </source>
</evidence>
<dbReference type="AlphaFoldDB" id="A0A2I2G467"/>
<dbReference type="OrthoDB" id="1405595at2759"/>
<dbReference type="InterPro" id="IPR036864">
    <property type="entry name" value="Zn2-C6_fun-type_DNA-bd_sf"/>
</dbReference>
<dbReference type="CDD" id="cd12148">
    <property type="entry name" value="fungal_TF_MHR"/>
    <property type="match status" value="1"/>
</dbReference>
<dbReference type="GO" id="GO:0009893">
    <property type="term" value="P:positive regulation of metabolic process"/>
    <property type="evidence" value="ECO:0007669"/>
    <property type="project" value="UniProtKB-ARBA"/>
</dbReference>
<dbReference type="SUPFAM" id="SSF57701">
    <property type="entry name" value="Zn2/Cys6 DNA-binding domain"/>
    <property type="match status" value="1"/>
</dbReference>
<dbReference type="Pfam" id="PF04082">
    <property type="entry name" value="Fungal_trans"/>
    <property type="match status" value="1"/>
</dbReference>
<evidence type="ECO:0000259" key="11">
    <source>
        <dbReference type="PROSITE" id="PS50048"/>
    </source>
</evidence>
<evidence type="ECO:0000256" key="7">
    <source>
        <dbReference type="ARBA" id="ARBA00023163"/>
    </source>
</evidence>
<dbReference type="GO" id="GO:0006351">
    <property type="term" value="P:DNA-templated transcription"/>
    <property type="evidence" value="ECO:0007669"/>
    <property type="project" value="InterPro"/>
</dbReference>
<evidence type="ECO:0000256" key="2">
    <source>
        <dbReference type="ARBA" id="ARBA00022737"/>
    </source>
</evidence>
<name>A0A2I2G467_9EURO</name>
<feature type="domain" description="C2H2-type" evidence="12">
    <location>
        <begin position="34"/>
        <end position="62"/>
    </location>
</feature>
<evidence type="ECO:0000256" key="4">
    <source>
        <dbReference type="ARBA" id="ARBA00022833"/>
    </source>
</evidence>
<dbReference type="CDD" id="cd00067">
    <property type="entry name" value="GAL4"/>
    <property type="match status" value="1"/>
</dbReference>
<dbReference type="SMART" id="SM00355">
    <property type="entry name" value="ZnF_C2H2"/>
    <property type="match status" value="2"/>
</dbReference>
<feature type="domain" description="Zn(2)-C6 fungal-type" evidence="11">
    <location>
        <begin position="78"/>
        <end position="107"/>
    </location>
</feature>
<dbReference type="Gene3D" id="4.10.240.10">
    <property type="entry name" value="Zn(2)-C6 fungal-type DNA-binding domain"/>
    <property type="match status" value="1"/>
</dbReference>
<feature type="domain" description="C2H2-type" evidence="12">
    <location>
        <begin position="6"/>
        <end position="33"/>
    </location>
</feature>
<dbReference type="Pfam" id="PF00172">
    <property type="entry name" value="Zn_clus"/>
    <property type="match status" value="1"/>
</dbReference>
<comment type="caution">
    <text evidence="13">The sequence shown here is derived from an EMBL/GenBank/DDBJ whole genome shotgun (WGS) entry which is preliminary data.</text>
</comment>
<evidence type="ECO:0000256" key="9">
    <source>
        <dbReference type="PROSITE-ProRule" id="PRU00042"/>
    </source>
</evidence>
<protein>
    <recommendedName>
        <fullName evidence="15">C2H2 type zinc finger domain protein</fullName>
    </recommendedName>
</protein>
<dbReference type="PROSITE" id="PS50048">
    <property type="entry name" value="ZN2_CY6_FUNGAL_2"/>
    <property type="match status" value="1"/>
</dbReference>
<dbReference type="RefSeq" id="XP_024702955.1">
    <property type="nucleotide sequence ID" value="XM_024844468.1"/>
</dbReference>
<evidence type="ECO:0000256" key="8">
    <source>
        <dbReference type="ARBA" id="ARBA00023242"/>
    </source>
</evidence>
<dbReference type="GO" id="GO:0000981">
    <property type="term" value="F:DNA-binding transcription factor activity, RNA polymerase II-specific"/>
    <property type="evidence" value="ECO:0007669"/>
    <property type="project" value="InterPro"/>
</dbReference>
<keyword evidence="5" id="KW-0805">Transcription regulation</keyword>
<dbReference type="PROSITE" id="PS00028">
    <property type="entry name" value="ZINC_FINGER_C2H2_1"/>
    <property type="match status" value="2"/>
</dbReference>
<dbReference type="GO" id="GO:0003677">
    <property type="term" value="F:DNA binding"/>
    <property type="evidence" value="ECO:0007669"/>
    <property type="project" value="UniProtKB-KW"/>
</dbReference>
<dbReference type="InterPro" id="IPR007219">
    <property type="entry name" value="XnlR_reg_dom"/>
</dbReference>
<accession>A0A2I2G467</accession>
<keyword evidence="4" id="KW-0862">Zinc</keyword>
<dbReference type="SMART" id="SM00066">
    <property type="entry name" value="GAL4"/>
    <property type="match status" value="1"/>
</dbReference>
<dbReference type="Pfam" id="PF00096">
    <property type="entry name" value="zf-C2H2"/>
    <property type="match status" value="1"/>
</dbReference>
<dbReference type="PROSITE" id="PS50157">
    <property type="entry name" value="ZINC_FINGER_C2H2_2"/>
    <property type="match status" value="2"/>
</dbReference>
<feature type="region of interest" description="Disordered" evidence="10">
    <location>
        <begin position="111"/>
        <end position="163"/>
    </location>
</feature>
<keyword evidence="8" id="KW-0539">Nucleus</keyword>
<evidence type="ECO:0000256" key="5">
    <source>
        <dbReference type="ARBA" id="ARBA00023015"/>
    </source>
</evidence>
<evidence type="ECO:0000256" key="6">
    <source>
        <dbReference type="ARBA" id="ARBA00023125"/>
    </source>
</evidence>
<evidence type="ECO:0000256" key="1">
    <source>
        <dbReference type="ARBA" id="ARBA00022723"/>
    </source>
</evidence>
<dbReference type="InterPro" id="IPR013087">
    <property type="entry name" value="Znf_C2H2_type"/>
</dbReference>
<keyword evidence="2" id="KW-0677">Repeat</keyword>
<dbReference type="FunFam" id="3.30.160.60:FF:000100">
    <property type="entry name" value="Zinc finger 45-like"/>
    <property type="match status" value="1"/>
</dbReference>
<evidence type="ECO:0000259" key="12">
    <source>
        <dbReference type="PROSITE" id="PS50157"/>
    </source>
</evidence>
<keyword evidence="3 9" id="KW-0863">Zinc-finger</keyword>
<organism evidence="13 14">
    <name type="scientific">Aspergillus steynii IBT 23096</name>
    <dbReference type="NCBI Taxonomy" id="1392250"/>
    <lineage>
        <taxon>Eukaryota</taxon>
        <taxon>Fungi</taxon>
        <taxon>Dikarya</taxon>
        <taxon>Ascomycota</taxon>
        <taxon>Pezizomycotina</taxon>
        <taxon>Eurotiomycetes</taxon>
        <taxon>Eurotiomycetidae</taxon>
        <taxon>Eurotiales</taxon>
        <taxon>Aspergillaceae</taxon>
        <taxon>Aspergillus</taxon>
        <taxon>Aspergillus subgen. Circumdati</taxon>
    </lineage>
</organism>
<evidence type="ECO:0000313" key="13">
    <source>
        <dbReference type="EMBL" id="PLB47653.1"/>
    </source>
</evidence>
<evidence type="ECO:0000256" key="3">
    <source>
        <dbReference type="ARBA" id="ARBA00022771"/>
    </source>
</evidence>
<proteinExistence type="predicted"/>
<dbReference type="Proteomes" id="UP000234275">
    <property type="component" value="Unassembled WGS sequence"/>
</dbReference>
<dbReference type="EMBL" id="MSFO01000005">
    <property type="protein sequence ID" value="PLB47653.1"/>
    <property type="molecule type" value="Genomic_DNA"/>
</dbReference>
<reference evidence="13 14" key="1">
    <citation type="submission" date="2016-12" db="EMBL/GenBank/DDBJ databases">
        <title>The genomes of Aspergillus section Nigri reveals drivers in fungal speciation.</title>
        <authorList>
            <consortium name="DOE Joint Genome Institute"/>
            <person name="Vesth T.C."/>
            <person name="Nybo J."/>
            <person name="Theobald S."/>
            <person name="Brandl J."/>
            <person name="Frisvad J.C."/>
            <person name="Nielsen K.F."/>
            <person name="Lyhne E.K."/>
            <person name="Kogle M.E."/>
            <person name="Kuo A."/>
            <person name="Riley R."/>
            <person name="Clum A."/>
            <person name="Nolan M."/>
            <person name="Lipzen A."/>
            <person name="Salamov A."/>
            <person name="Henrissat B."/>
            <person name="Wiebenga A."/>
            <person name="De Vries R.P."/>
            <person name="Grigoriev I.V."/>
            <person name="Mortensen U.H."/>
            <person name="Andersen M.R."/>
            <person name="Baker S.E."/>
        </authorList>
    </citation>
    <scope>NUCLEOTIDE SEQUENCE [LARGE SCALE GENOMIC DNA]</scope>
    <source>
        <strain evidence="13 14">IBT 23096</strain>
    </source>
</reference>
<evidence type="ECO:0000313" key="14">
    <source>
        <dbReference type="Proteomes" id="UP000234275"/>
    </source>
</evidence>
<sequence length="855" mass="95368">MQATELYCASCTAWFQRREHYERHIRIHTKEKPFACTECGYPFSRVDSLSRHYNTVHRQGQGAEVRDRADGRRRVAKACKPCNASKVRCDGQQPCQRCISHDTDCYYEQTQKRRIEPPTSAGSSSTFPPAKRQSRHTPEPKTNPRREVGHHHAAQTPSTIDHRSVSVTTPHLETPDPSAGLPDLLDTTAETAQELYGELPLLSELVDLEGLVEPDLGPVWSDMFQPCLQEDLTDMRLTSLIETPPTRDMSFSGDNMRRQPALPLTPSAVSEIYDGRCSPRPEQEAMGPRAYHPTVISVDAQLSFPDLGGVRFDDIDSEDLAHVAEVSQTVLDEATRLTLTLQTAPSFPPFLNWQLPPRPILNSWVQLYFEHFHPIFPLLHKPSFGGPATHWLLTFAVAAIGAQFSRLPESQTCARAMQELIRRFTIHLCEHHNRNGRELWLTQVVLLNQIAFRYSGERRALEIAEIYQALPITLARRKQLCTTTMSLRKISELELPQNQRWQIWILDEERRRTGIAVWLLDSAFRTHFDLTRLMGDRDMQNTLPQREELWEALTTEAWASLTQNLGTHPSKTLHQLARDGDWIAAWNATGTLGKQAILQLLINSIYDQAGRSPDSASRGGAGRGEPLDQATAEQGLRTLLTVTELPSTSPSEVKANTAHRIGILGGLMMSQAPGRMPLLGTALRLAYRRYDEAGRQGLAREWRAAPREGRMAVVYAAQTHSALVIAVGSGAGAAQHFSFPVLLFRATLLLWLFSTLAPVPPPETEPDFAATPSVVLGCGGGSGGMFMNQDPAAQARWVETGFPCRLKLAGIGNFMSSTGRARLLEESLSGMRSLRGWGINAIYEQLLAGLRCQEN</sequence>
<keyword evidence="6" id="KW-0238">DNA-binding</keyword>
<dbReference type="GO" id="GO:0008270">
    <property type="term" value="F:zinc ion binding"/>
    <property type="evidence" value="ECO:0007669"/>
    <property type="project" value="UniProtKB-KW"/>
</dbReference>
<feature type="compositionally biased region" description="Basic and acidic residues" evidence="10">
    <location>
        <begin position="136"/>
        <end position="147"/>
    </location>
</feature>
<dbReference type="SUPFAM" id="SSF57667">
    <property type="entry name" value="beta-beta-alpha zinc fingers"/>
    <property type="match status" value="1"/>
</dbReference>
<dbReference type="InterPro" id="IPR001138">
    <property type="entry name" value="Zn2Cys6_DnaBD"/>
</dbReference>
<dbReference type="InterPro" id="IPR036236">
    <property type="entry name" value="Znf_C2H2_sf"/>
</dbReference>
<dbReference type="PANTHER" id="PTHR47660">
    <property type="entry name" value="TRANSCRIPTION FACTOR WITH C2H2 AND ZN(2)-CYS(6) DNA BINDING DOMAIN (EUROFUNG)-RELATED-RELATED"/>
    <property type="match status" value="1"/>
</dbReference>
<dbReference type="STRING" id="1392250.A0A2I2G467"/>
<dbReference type="VEuPathDB" id="FungiDB:P170DRAFT_361458"/>
<keyword evidence="14" id="KW-1185">Reference proteome</keyword>
<dbReference type="Gene3D" id="3.30.160.60">
    <property type="entry name" value="Classic Zinc Finger"/>
    <property type="match status" value="2"/>
</dbReference>